<dbReference type="STRING" id="1462996.AWM70_14195"/>
<dbReference type="SUPFAM" id="SSF51735">
    <property type="entry name" value="NAD(P)-binding Rossmann-fold domains"/>
    <property type="match status" value="1"/>
</dbReference>
<dbReference type="GO" id="GO:0016020">
    <property type="term" value="C:membrane"/>
    <property type="evidence" value="ECO:0007669"/>
    <property type="project" value="TreeGrafter"/>
</dbReference>
<evidence type="ECO:0000256" key="3">
    <source>
        <dbReference type="RuleBase" id="RU000363"/>
    </source>
</evidence>
<evidence type="ECO:0000256" key="1">
    <source>
        <dbReference type="ARBA" id="ARBA00006484"/>
    </source>
</evidence>
<proteinExistence type="inferred from homology"/>
<evidence type="ECO:0000256" key="2">
    <source>
        <dbReference type="ARBA" id="ARBA00023002"/>
    </source>
</evidence>
<keyword evidence="2" id="KW-0560">Oxidoreductase</keyword>
<dbReference type="Proteomes" id="UP000092573">
    <property type="component" value="Chromosome"/>
</dbReference>
<dbReference type="InterPro" id="IPR020904">
    <property type="entry name" value="Sc_DH/Rdtase_CS"/>
</dbReference>
<dbReference type="PIRSF" id="PIRSF000126">
    <property type="entry name" value="11-beta-HSD1"/>
    <property type="match status" value="1"/>
</dbReference>
<dbReference type="GO" id="GO:0016616">
    <property type="term" value="F:oxidoreductase activity, acting on the CH-OH group of donors, NAD or NADP as acceptor"/>
    <property type="evidence" value="ECO:0007669"/>
    <property type="project" value="UniProtKB-ARBA"/>
</dbReference>
<reference evidence="5 6" key="1">
    <citation type="submission" date="2016-01" db="EMBL/GenBank/DDBJ databases">
        <title>Complete Genome Sequence of Paenibacillus yonginensis DCY84, a novel Plant Growth-Promoting Bacteria with Elicitation of Induced Systemic Resistance.</title>
        <authorList>
            <person name="Kim Y.J."/>
            <person name="Yang D.C."/>
            <person name="Sukweenadhi J."/>
        </authorList>
    </citation>
    <scope>NUCLEOTIDE SEQUENCE [LARGE SCALE GENOMIC DNA]</scope>
    <source>
        <strain evidence="5 6">DCY84</strain>
    </source>
</reference>
<dbReference type="KEGG" id="pyg:AWM70_14195"/>
<comment type="similarity">
    <text evidence="1 3">Belongs to the short-chain dehydrogenases/reductases (SDR) family.</text>
</comment>
<gene>
    <name evidence="5" type="ORF">AWM70_14195</name>
</gene>
<protein>
    <submittedName>
        <fullName evidence="5">Oxidoreductase</fullName>
    </submittedName>
</protein>
<evidence type="ECO:0000259" key="4">
    <source>
        <dbReference type="SMART" id="SM00822"/>
    </source>
</evidence>
<dbReference type="EMBL" id="CP014167">
    <property type="protein sequence ID" value="ANS75602.1"/>
    <property type="molecule type" value="Genomic_DNA"/>
</dbReference>
<dbReference type="AlphaFoldDB" id="A0A1B1N2E1"/>
<organism evidence="5 6">
    <name type="scientific">Paenibacillus yonginensis</name>
    <dbReference type="NCBI Taxonomy" id="1462996"/>
    <lineage>
        <taxon>Bacteria</taxon>
        <taxon>Bacillati</taxon>
        <taxon>Bacillota</taxon>
        <taxon>Bacilli</taxon>
        <taxon>Bacillales</taxon>
        <taxon>Paenibacillaceae</taxon>
        <taxon>Paenibacillus</taxon>
    </lineage>
</organism>
<dbReference type="PRINTS" id="PR00081">
    <property type="entry name" value="GDHRDH"/>
</dbReference>
<dbReference type="InterPro" id="IPR036291">
    <property type="entry name" value="NAD(P)-bd_dom_sf"/>
</dbReference>
<name>A0A1B1N2E1_9BACL</name>
<dbReference type="InterPro" id="IPR002347">
    <property type="entry name" value="SDR_fam"/>
</dbReference>
<dbReference type="PRINTS" id="PR00080">
    <property type="entry name" value="SDRFAMILY"/>
</dbReference>
<dbReference type="OrthoDB" id="9793345at2"/>
<dbReference type="Pfam" id="PF00106">
    <property type="entry name" value="adh_short"/>
    <property type="match status" value="1"/>
</dbReference>
<evidence type="ECO:0000313" key="5">
    <source>
        <dbReference type="EMBL" id="ANS75602.1"/>
    </source>
</evidence>
<dbReference type="SMART" id="SM00822">
    <property type="entry name" value="PKS_KR"/>
    <property type="match status" value="1"/>
</dbReference>
<dbReference type="RefSeq" id="WP_068697418.1">
    <property type="nucleotide sequence ID" value="NZ_CP014167.1"/>
</dbReference>
<dbReference type="Gene3D" id="3.40.50.720">
    <property type="entry name" value="NAD(P)-binding Rossmann-like Domain"/>
    <property type="match status" value="1"/>
</dbReference>
<sequence length="257" mass="27258">MLKDQRVVITGASSGIGAEMARQLSMRGAFVVLAARNEDKLKQVGAGLSGPYGLVRMDVASAESVAEAFQTIQETYGPVDCLINNAGFGRFKPFVETSLDEFEAMMDVNYMGAVRCTKAVLPGMLAAGKGHIVNIASIAGKLGTAKSSAYAASKHAVLGFTNALRQELRGTGVMLSAVNPGPIDTPFFEGADPDGSYVKNVGWFMLKPEKVAKAVVQVIERKKTEVDLPWAAGVGTKLYQLFPRLADKVAGGVINKK</sequence>
<keyword evidence="6" id="KW-1185">Reference proteome</keyword>
<feature type="domain" description="Ketoreductase" evidence="4">
    <location>
        <begin position="5"/>
        <end position="186"/>
    </location>
</feature>
<accession>A0A1B1N2E1</accession>
<dbReference type="PROSITE" id="PS00061">
    <property type="entry name" value="ADH_SHORT"/>
    <property type="match status" value="1"/>
</dbReference>
<evidence type="ECO:0000313" key="6">
    <source>
        <dbReference type="Proteomes" id="UP000092573"/>
    </source>
</evidence>
<dbReference type="PANTHER" id="PTHR44196:SF1">
    <property type="entry name" value="DEHYDROGENASE_REDUCTASE SDR FAMILY MEMBER 7B"/>
    <property type="match status" value="1"/>
</dbReference>
<dbReference type="InterPro" id="IPR057326">
    <property type="entry name" value="KR_dom"/>
</dbReference>
<dbReference type="FunFam" id="3.40.50.720:FF:000047">
    <property type="entry name" value="NADP-dependent L-serine/L-allo-threonine dehydrogenase"/>
    <property type="match status" value="1"/>
</dbReference>
<dbReference type="PANTHER" id="PTHR44196">
    <property type="entry name" value="DEHYDROGENASE/REDUCTASE SDR FAMILY MEMBER 7B"/>
    <property type="match status" value="1"/>
</dbReference>